<evidence type="ECO:0000256" key="1">
    <source>
        <dbReference type="ARBA" id="ARBA00022801"/>
    </source>
</evidence>
<protein>
    <recommendedName>
        <fullName evidence="5">PNPLA domain-containing protein</fullName>
    </recommendedName>
</protein>
<sequence>MQNKTNKKIVYVFQGGGALGSYQLGAFQALNEKGFAPDSIIGISIGAINAAIIAGNKPENRLKNLEIFWERVTSSMSFSNLFFNFNNKMKNWADAQQAIWQGQPGFFKPKIWPSEFETYKTSDLSYYDTSPLKETLNELIDFDYLNQKEVRLSLCAVDLESGDFKTFDSFHETITADHIMASGAMPPGFPPVEIDGKYYIDGGLYSNTPIMSILERILNNPNGRRNKLCFMVDLFSAKGDLPTNMNALAERVKDIQFSSRTRRASYLYSTSKNLCSAITYLTQFLSEEDKKDPKVQEILKLSHTNSLEIVHLIYHSQQTELESKDYNFSKENYYRHRDNGYKDTLALYQKDHEQWLIDENDNDIHIYTLDEDLI</sequence>
<dbReference type="OrthoDB" id="9807112at2"/>
<evidence type="ECO:0000256" key="3">
    <source>
        <dbReference type="ARBA" id="ARBA00023098"/>
    </source>
</evidence>
<name>A0A2S7VI77_PHOAN</name>
<feature type="active site" description="Nucleophile" evidence="4">
    <location>
        <position position="44"/>
    </location>
</feature>
<reference evidence="6 7" key="1">
    <citation type="submission" date="2016-12" db="EMBL/GenBank/DDBJ databases">
        <title>Diversity of luminous bacteria.</title>
        <authorList>
            <person name="Yoshizawa S."/>
            <person name="Kogure K."/>
        </authorList>
    </citation>
    <scope>NUCLEOTIDE SEQUENCE [LARGE SCALE GENOMIC DNA]</scope>
    <source>
        <strain evidence="6 7">LC1-200</strain>
    </source>
</reference>
<feature type="active site" description="Proton acceptor" evidence="4">
    <location>
        <position position="201"/>
    </location>
</feature>
<dbReference type="InterPro" id="IPR021095">
    <property type="entry name" value="DUF3734"/>
</dbReference>
<dbReference type="Pfam" id="PF12536">
    <property type="entry name" value="DUF3734"/>
    <property type="match status" value="1"/>
</dbReference>
<dbReference type="InterPro" id="IPR016035">
    <property type="entry name" value="Acyl_Trfase/lysoPLipase"/>
</dbReference>
<dbReference type="InterPro" id="IPR050301">
    <property type="entry name" value="NTE"/>
</dbReference>
<dbReference type="RefSeq" id="WP_105061730.1">
    <property type="nucleotide sequence ID" value="NZ_MSCJ01000003.1"/>
</dbReference>
<dbReference type="PROSITE" id="PS51635">
    <property type="entry name" value="PNPLA"/>
    <property type="match status" value="1"/>
</dbReference>
<dbReference type="PANTHER" id="PTHR14226">
    <property type="entry name" value="NEUROPATHY TARGET ESTERASE/SWISS CHEESE D.MELANOGASTER"/>
    <property type="match status" value="1"/>
</dbReference>
<dbReference type="EMBL" id="MSCJ01000003">
    <property type="protein sequence ID" value="PQJ61883.1"/>
    <property type="molecule type" value="Genomic_DNA"/>
</dbReference>
<keyword evidence="1 4" id="KW-0378">Hydrolase</keyword>
<evidence type="ECO:0000313" key="6">
    <source>
        <dbReference type="EMBL" id="PQJ61883.1"/>
    </source>
</evidence>
<keyword evidence="3 4" id="KW-0443">Lipid metabolism</keyword>
<evidence type="ECO:0000313" key="7">
    <source>
        <dbReference type="Proteomes" id="UP000238730"/>
    </source>
</evidence>
<proteinExistence type="predicted"/>
<feature type="short sequence motif" description="GXGXXG" evidence="4">
    <location>
        <begin position="15"/>
        <end position="20"/>
    </location>
</feature>
<dbReference type="SUPFAM" id="SSF52151">
    <property type="entry name" value="FabD/lysophospholipase-like"/>
    <property type="match status" value="1"/>
</dbReference>
<dbReference type="PANTHER" id="PTHR14226:SF57">
    <property type="entry name" value="BLR7027 PROTEIN"/>
    <property type="match status" value="1"/>
</dbReference>
<comment type="caution">
    <text evidence="6">The sequence shown here is derived from an EMBL/GenBank/DDBJ whole genome shotgun (WGS) entry which is preliminary data.</text>
</comment>
<dbReference type="Proteomes" id="UP000238730">
    <property type="component" value="Unassembled WGS sequence"/>
</dbReference>
<dbReference type="InterPro" id="IPR002641">
    <property type="entry name" value="PNPLA_dom"/>
</dbReference>
<dbReference type="Gene3D" id="3.40.1090.10">
    <property type="entry name" value="Cytosolic phospholipase A2 catalytic domain"/>
    <property type="match status" value="2"/>
</dbReference>
<feature type="short sequence motif" description="DGA/G" evidence="4">
    <location>
        <begin position="201"/>
        <end position="203"/>
    </location>
</feature>
<feature type="short sequence motif" description="GXSXG" evidence="4">
    <location>
        <begin position="42"/>
        <end position="46"/>
    </location>
</feature>
<evidence type="ECO:0000256" key="2">
    <source>
        <dbReference type="ARBA" id="ARBA00022963"/>
    </source>
</evidence>
<accession>A0A2S7VI77</accession>
<feature type="domain" description="PNPLA" evidence="5">
    <location>
        <begin position="11"/>
        <end position="214"/>
    </location>
</feature>
<keyword evidence="2 4" id="KW-0442">Lipid degradation</keyword>
<dbReference type="GO" id="GO:0016042">
    <property type="term" value="P:lipid catabolic process"/>
    <property type="evidence" value="ECO:0007669"/>
    <property type="project" value="UniProtKB-UniRule"/>
</dbReference>
<dbReference type="AlphaFoldDB" id="A0A2S7VI77"/>
<gene>
    <name evidence="6" type="ORF">BTO08_16590</name>
</gene>
<organism evidence="6 7">
    <name type="scientific">Photobacterium angustum</name>
    <dbReference type="NCBI Taxonomy" id="661"/>
    <lineage>
        <taxon>Bacteria</taxon>
        <taxon>Pseudomonadati</taxon>
        <taxon>Pseudomonadota</taxon>
        <taxon>Gammaproteobacteria</taxon>
        <taxon>Vibrionales</taxon>
        <taxon>Vibrionaceae</taxon>
        <taxon>Photobacterium</taxon>
    </lineage>
</organism>
<dbReference type="Pfam" id="PF01734">
    <property type="entry name" value="Patatin"/>
    <property type="match status" value="1"/>
</dbReference>
<evidence type="ECO:0000256" key="4">
    <source>
        <dbReference type="PROSITE-ProRule" id="PRU01161"/>
    </source>
</evidence>
<dbReference type="GO" id="GO:0016787">
    <property type="term" value="F:hydrolase activity"/>
    <property type="evidence" value="ECO:0007669"/>
    <property type="project" value="UniProtKB-UniRule"/>
</dbReference>
<evidence type="ECO:0000259" key="5">
    <source>
        <dbReference type="PROSITE" id="PS51635"/>
    </source>
</evidence>